<evidence type="ECO:0000313" key="1">
    <source>
        <dbReference type="EMBL" id="MBD1224753.1"/>
    </source>
</evidence>
<accession>A0ABR7VT09</accession>
<evidence type="ECO:0000313" key="2">
    <source>
        <dbReference type="Proteomes" id="UP000621631"/>
    </source>
</evidence>
<dbReference type="GeneID" id="71516542"/>
<sequence length="43" mass="5122">MKQSSKGNQRERFLSKTQEVLYQKEFKQADQVYRQLSKKGSRG</sequence>
<dbReference type="RefSeq" id="WP_019375451.1">
    <property type="nucleotide sequence ID" value="NZ_CP017962.1"/>
</dbReference>
<name>A0ABR7VT09_VIRHA</name>
<comment type="caution">
    <text evidence="1">The sequence shown here is derived from an EMBL/GenBank/DDBJ whole genome shotgun (WGS) entry which is preliminary data.</text>
</comment>
<protein>
    <submittedName>
        <fullName evidence="1">YfhE family protein</fullName>
    </submittedName>
</protein>
<gene>
    <name evidence="1" type="ORF">IC602_19240</name>
</gene>
<dbReference type="EMBL" id="JACWEZ010000025">
    <property type="protein sequence ID" value="MBD1224753.1"/>
    <property type="molecule type" value="Genomic_DNA"/>
</dbReference>
<keyword evidence="2" id="KW-1185">Reference proteome</keyword>
<organism evidence="1 2">
    <name type="scientific">Virgibacillus halodenitrificans</name>
    <name type="common">Bacillus halodenitrificans</name>
    <dbReference type="NCBI Taxonomy" id="1482"/>
    <lineage>
        <taxon>Bacteria</taxon>
        <taxon>Bacillati</taxon>
        <taxon>Bacillota</taxon>
        <taxon>Bacilli</taxon>
        <taxon>Bacillales</taxon>
        <taxon>Bacillaceae</taxon>
        <taxon>Virgibacillus</taxon>
    </lineage>
</organism>
<dbReference type="InterPro" id="IPR025437">
    <property type="entry name" value="YfhE-like"/>
</dbReference>
<dbReference type="Proteomes" id="UP000621631">
    <property type="component" value="Unassembled WGS sequence"/>
</dbReference>
<proteinExistence type="predicted"/>
<dbReference type="Pfam" id="PF14152">
    <property type="entry name" value="YfhE"/>
    <property type="match status" value="1"/>
</dbReference>
<reference evidence="1 2" key="1">
    <citation type="submission" date="2020-09" db="EMBL/GenBank/DDBJ databases">
        <title>Draft Genome Sequences of Oil-Oxidizing Bacteria Halomonas titanicae, Marinobacter lutaoensis, and Virgibacillus halodenitrificans Isolated from Highly Saline Environments.</title>
        <authorList>
            <person name="Grouzdev D.S."/>
            <person name="Sokolova D.S."/>
            <person name="Semenova E.M."/>
            <person name="Borzenkov I.A."/>
            <person name="Bidzhieva S.K."/>
            <person name="Poltaraus A.B."/>
            <person name="Nazina T.N."/>
        </authorList>
    </citation>
    <scope>NUCLEOTIDE SEQUENCE [LARGE SCALE GENOMIC DNA]</scope>
    <source>
        <strain evidence="1 2">VKM B-3472D</strain>
    </source>
</reference>